<sequence>MPHFSHRSPSIFDYDEVIGDRRPRSEVRCPLACVGLWREAYGAVHEGTEVAVLGAGAWLPGEGYGAGEKEP</sequence>
<protein>
    <submittedName>
        <fullName evidence="1">Uncharacterized protein</fullName>
    </submittedName>
</protein>
<comment type="caution">
    <text evidence="1">The sequence shown here is derived from an EMBL/GenBank/DDBJ whole genome shotgun (WGS) entry which is preliminary data.</text>
</comment>
<evidence type="ECO:0000313" key="2">
    <source>
        <dbReference type="Proteomes" id="UP001358586"/>
    </source>
</evidence>
<reference evidence="1 2" key="1">
    <citation type="submission" date="2023-03" db="EMBL/GenBank/DDBJ databases">
        <title>WGS of Gossypium arboreum.</title>
        <authorList>
            <person name="Yu D."/>
        </authorList>
    </citation>
    <scope>NUCLEOTIDE SEQUENCE [LARGE SCALE GENOMIC DNA]</scope>
    <source>
        <tissue evidence="1">Leaf</tissue>
    </source>
</reference>
<keyword evidence="2" id="KW-1185">Reference proteome</keyword>
<gene>
    <name evidence="1" type="ORF">PVK06_018213</name>
</gene>
<organism evidence="1 2">
    <name type="scientific">Gossypium arboreum</name>
    <name type="common">Tree cotton</name>
    <name type="synonym">Gossypium nanking</name>
    <dbReference type="NCBI Taxonomy" id="29729"/>
    <lineage>
        <taxon>Eukaryota</taxon>
        <taxon>Viridiplantae</taxon>
        <taxon>Streptophyta</taxon>
        <taxon>Embryophyta</taxon>
        <taxon>Tracheophyta</taxon>
        <taxon>Spermatophyta</taxon>
        <taxon>Magnoliopsida</taxon>
        <taxon>eudicotyledons</taxon>
        <taxon>Gunneridae</taxon>
        <taxon>Pentapetalae</taxon>
        <taxon>rosids</taxon>
        <taxon>malvids</taxon>
        <taxon>Malvales</taxon>
        <taxon>Malvaceae</taxon>
        <taxon>Malvoideae</taxon>
        <taxon>Gossypium</taxon>
    </lineage>
</organism>
<evidence type="ECO:0000313" key="1">
    <source>
        <dbReference type="EMBL" id="KAK5834336.1"/>
    </source>
</evidence>
<name>A0ABR0Q5P0_GOSAR</name>
<dbReference type="Proteomes" id="UP001358586">
    <property type="component" value="Chromosome 5"/>
</dbReference>
<accession>A0ABR0Q5P0</accession>
<proteinExistence type="predicted"/>
<dbReference type="EMBL" id="JARKNE010000005">
    <property type="protein sequence ID" value="KAK5834336.1"/>
    <property type="molecule type" value="Genomic_DNA"/>
</dbReference>